<keyword evidence="3" id="KW-1185">Reference proteome</keyword>
<evidence type="ECO:0000313" key="3">
    <source>
        <dbReference type="Proteomes" id="UP001265746"/>
    </source>
</evidence>
<name>A0AAD9SBT7_PHOAM</name>
<sequence>MCAGHRVSEDAAKKREGELLKYSDPCVHVNENSCHFCQHIPLFPNRGKLTRFRIRRVFPPNFKGSAHCDHFVAVSYCWSSENNTESEPYKVVEEDGTVRNVRAQNSTIDRVVAYARENGFRMIWIDQIHWAPPDPATTEASRMFVYGV</sequence>
<evidence type="ECO:0000313" key="2">
    <source>
        <dbReference type="EMBL" id="KAK2603282.1"/>
    </source>
</evidence>
<comment type="caution">
    <text evidence="2">The sequence shown here is derived from an EMBL/GenBank/DDBJ whole genome shotgun (WGS) entry which is preliminary data.</text>
</comment>
<dbReference type="EMBL" id="JAUJFL010000005">
    <property type="protein sequence ID" value="KAK2603282.1"/>
    <property type="molecule type" value="Genomic_DNA"/>
</dbReference>
<dbReference type="AlphaFoldDB" id="A0AAD9SBT7"/>
<gene>
    <name evidence="2" type="ORF">N8I77_009750</name>
</gene>
<dbReference type="InterPro" id="IPR010730">
    <property type="entry name" value="HET"/>
</dbReference>
<protein>
    <recommendedName>
        <fullName evidence="1">Heterokaryon incompatibility domain-containing protein</fullName>
    </recommendedName>
</protein>
<accession>A0AAD9SBT7</accession>
<dbReference type="Proteomes" id="UP001265746">
    <property type="component" value="Unassembled WGS sequence"/>
</dbReference>
<evidence type="ECO:0000259" key="1">
    <source>
        <dbReference type="Pfam" id="PF06985"/>
    </source>
</evidence>
<proteinExistence type="predicted"/>
<reference evidence="2" key="1">
    <citation type="submission" date="2023-06" db="EMBL/GenBank/DDBJ databases">
        <authorList>
            <person name="Noh H."/>
        </authorList>
    </citation>
    <scope>NUCLEOTIDE SEQUENCE</scope>
    <source>
        <strain evidence="2">DUCC20226</strain>
    </source>
</reference>
<dbReference type="Pfam" id="PF06985">
    <property type="entry name" value="HET"/>
    <property type="match status" value="1"/>
</dbReference>
<feature type="domain" description="Heterokaryon incompatibility" evidence="1">
    <location>
        <begin position="71"/>
        <end position="128"/>
    </location>
</feature>
<organism evidence="2 3">
    <name type="scientific">Phomopsis amygdali</name>
    <name type="common">Fusicoccum amygdali</name>
    <dbReference type="NCBI Taxonomy" id="1214568"/>
    <lineage>
        <taxon>Eukaryota</taxon>
        <taxon>Fungi</taxon>
        <taxon>Dikarya</taxon>
        <taxon>Ascomycota</taxon>
        <taxon>Pezizomycotina</taxon>
        <taxon>Sordariomycetes</taxon>
        <taxon>Sordariomycetidae</taxon>
        <taxon>Diaporthales</taxon>
        <taxon>Diaporthaceae</taxon>
        <taxon>Diaporthe</taxon>
    </lineage>
</organism>